<keyword evidence="2" id="KW-1133">Transmembrane helix</keyword>
<dbReference type="EMBL" id="JBFAUK010000017">
    <property type="protein sequence ID" value="MEV5508965.1"/>
    <property type="molecule type" value="Genomic_DNA"/>
</dbReference>
<sequence>MSDPADSGSPGDPAAEAGALLALPYAPPDETVAYGPHPSQVVDRYLPGRRGRNAGARVALLHGGFWREAYDRRHLAPCARALAELGFEVALVEYRRVGGGGGWPESFLDVRRAVGGDGAAAGLVVGHSAGGHLALLLAAAGVAPVVALAPVADLALADELGLSGGAVREFLGGAACASADPMAWLPLRAPARLLHGARDTEVPVTLSRRFAGAAGAPLRVLSGVGHYALITPGAGAFGALVAVLGHSRR</sequence>
<evidence type="ECO:0000256" key="1">
    <source>
        <dbReference type="ARBA" id="ARBA00022801"/>
    </source>
</evidence>
<dbReference type="InterPro" id="IPR050300">
    <property type="entry name" value="GDXG_lipolytic_enzyme"/>
</dbReference>
<evidence type="ECO:0000313" key="3">
    <source>
        <dbReference type="EMBL" id="MEV5508965.1"/>
    </source>
</evidence>
<feature type="transmembrane region" description="Helical" evidence="2">
    <location>
        <begin position="224"/>
        <end position="245"/>
    </location>
</feature>
<dbReference type="Gene3D" id="3.40.50.1820">
    <property type="entry name" value="alpha/beta hydrolase"/>
    <property type="match status" value="1"/>
</dbReference>
<dbReference type="InterPro" id="IPR029058">
    <property type="entry name" value="AB_hydrolase_fold"/>
</dbReference>
<keyword evidence="4" id="KW-1185">Reference proteome</keyword>
<evidence type="ECO:0000313" key="4">
    <source>
        <dbReference type="Proteomes" id="UP001552594"/>
    </source>
</evidence>
<dbReference type="Proteomes" id="UP001552594">
    <property type="component" value="Unassembled WGS sequence"/>
</dbReference>
<reference evidence="3 4" key="1">
    <citation type="submission" date="2024-06" db="EMBL/GenBank/DDBJ databases">
        <title>The Natural Products Discovery Center: Release of the First 8490 Sequenced Strains for Exploring Actinobacteria Biosynthetic Diversity.</title>
        <authorList>
            <person name="Kalkreuter E."/>
            <person name="Kautsar S.A."/>
            <person name="Yang D."/>
            <person name="Bader C.D."/>
            <person name="Teijaro C.N."/>
            <person name="Fluegel L."/>
            <person name="Davis C.M."/>
            <person name="Simpson J.R."/>
            <person name="Lauterbach L."/>
            <person name="Steele A.D."/>
            <person name="Gui C."/>
            <person name="Meng S."/>
            <person name="Li G."/>
            <person name="Viehrig K."/>
            <person name="Ye F."/>
            <person name="Su P."/>
            <person name="Kiefer A.F."/>
            <person name="Nichols A."/>
            <person name="Cepeda A.J."/>
            <person name="Yan W."/>
            <person name="Fan B."/>
            <person name="Jiang Y."/>
            <person name="Adhikari A."/>
            <person name="Zheng C.-J."/>
            <person name="Schuster L."/>
            <person name="Cowan T.M."/>
            <person name="Smanski M.J."/>
            <person name="Chevrette M.G."/>
            <person name="De Carvalho L.P.S."/>
            <person name="Shen B."/>
        </authorList>
    </citation>
    <scope>NUCLEOTIDE SEQUENCE [LARGE SCALE GENOMIC DNA]</scope>
    <source>
        <strain evidence="3 4">NPDC052347</strain>
    </source>
</reference>
<dbReference type="PANTHER" id="PTHR48081">
    <property type="entry name" value="AB HYDROLASE SUPERFAMILY PROTEIN C4A8.06C"/>
    <property type="match status" value="1"/>
</dbReference>
<protein>
    <submittedName>
        <fullName evidence="3">Alpha/beta hydrolase</fullName>
    </submittedName>
</protein>
<dbReference type="PANTHER" id="PTHR48081:SF33">
    <property type="entry name" value="KYNURENINE FORMAMIDASE"/>
    <property type="match status" value="1"/>
</dbReference>
<keyword evidence="2" id="KW-0812">Transmembrane</keyword>
<gene>
    <name evidence="3" type="ORF">AB0L16_21400</name>
</gene>
<accession>A0ABV3K1R7</accession>
<organism evidence="3 4">
    <name type="scientific">Streptomyces orinoci</name>
    <name type="common">Streptoverticillium orinoci</name>
    <dbReference type="NCBI Taxonomy" id="67339"/>
    <lineage>
        <taxon>Bacteria</taxon>
        <taxon>Bacillati</taxon>
        <taxon>Actinomycetota</taxon>
        <taxon>Actinomycetes</taxon>
        <taxon>Kitasatosporales</taxon>
        <taxon>Streptomycetaceae</taxon>
        <taxon>Streptomyces</taxon>
    </lineage>
</organism>
<dbReference type="GO" id="GO:0016787">
    <property type="term" value="F:hydrolase activity"/>
    <property type="evidence" value="ECO:0007669"/>
    <property type="project" value="UniProtKB-KW"/>
</dbReference>
<proteinExistence type="predicted"/>
<keyword evidence="1 3" id="KW-0378">Hydrolase</keyword>
<comment type="caution">
    <text evidence="3">The sequence shown here is derived from an EMBL/GenBank/DDBJ whole genome shotgun (WGS) entry which is preliminary data.</text>
</comment>
<evidence type="ECO:0000256" key="2">
    <source>
        <dbReference type="SAM" id="Phobius"/>
    </source>
</evidence>
<dbReference type="RefSeq" id="WP_109282102.1">
    <property type="nucleotide sequence ID" value="NZ_JBFAUK010000017.1"/>
</dbReference>
<keyword evidence="2" id="KW-0472">Membrane</keyword>
<name>A0ABV3K1R7_STRON</name>
<dbReference type="SUPFAM" id="SSF53474">
    <property type="entry name" value="alpha/beta-Hydrolases"/>
    <property type="match status" value="1"/>
</dbReference>